<proteinExistence type="predicted"/>
<name>A0A0N4W499_HAEPC</name>
<evidence type="ECO:0000259" key="2">
    <source>
        <dbReference type="Pfam" id="PF18701"/>
    </source>
</evidence>
<dbReference type="AlphaFoldDB" id="A0A0N4W499"/>
<organism evidence="3">
    <name type="scientific">Haemonchus placei</name>
    <name type="common">Barber's pole worm</name>
    <dbReference type="NCBI Taxonomy" id="6290"/>
    <lineage>
        <taxon>Eukaryota</taxon>
        <taxon>Metazoa</taxon>
        <taxon>Ecdysozoa</taxon>
        <taxon>Nematoda</taxon>
        <taxon>Chromadorea</taxon>
        <taxon>Rhabditida</taxon>
        <taxon>Rhabditina</taxon>
        <taxon>Rhabditomorpha</taxon>
        <taxon>Strongyloidea</taxon>
        <taxon>Trichostrongylidae</taxon>
        <taxon>Haemonchus</taxon>
    </lineage>
</organism>
<dbReference type="WBParaSite" id="HPLM_0000470301-mRNA-1">
    <property type="protein sequence ID" value="HPLM_0000470301-mRNA-1"/>
    <property type="gene ID" value="HPLM_0000470301"/>
</dbReference>
<reference evidence="3" key="1">
    <citation type="submission" date="2017-02" db="UniProtKB">
        <authorList>
            <consortium name="WormBaseParasite"/>
        </authorList>
    </citation>
    <scope>IDENTIFICATION</scope>
</reference>
<dbReference type="InterPro" id="IPR040676">
    <property type="entry name" value="DUF5641"/>
</dbReference>
<sequence>MNIDDFKTISGPQPLECTDERSPVSTTRDTLLADWKRTVKLVTSFWKRWLQEYVTALLSNRAYQTPFSRKEPPRRGDFVLVHEPRLQRGQWRMGEDSILFATECTPKRIAIARYEQANKSVVVWFPINCRFADVRFDASKPTVPTLCGKKYKCPDSTDSCSFSSSSRTAISEIDLMPSSIKNTTPTYVCSFNYNSSCDPVKRMGVFNQMQLFDDSVLLVEELTITIKDYIDRNDFVCLDR</sequence>
<protein>
    <submittedName>
        <fullName evidence="3">DUF5641 domain-containing protein</fullName>
    </submittedName>
</protein>
<evidence type="ECO:0000256" key="1">
    <source>
        <dbReference type="SAM" id="MobiDB-lite"/>
    </source>
</evidence>
<dbReference type="Pfam" id="PF18701">
    <property type="entry name" value="DUF5641"/>
    <property type="match status" value="1"/>
</dbReference>
<evidence type="ECO:0000313" key="3">
    <source>
        <dbReference type="WBParaSite" id="HPLM_0000470301-mRNA-1"/>
    </source>
</evidence>
<accession>A0A0N4W499</accession>
<feature type="region of interest" description="Disordered" evidence="1">
    <location>
        <begin position="1"/>
        <end position="22"/>
    </location>
</feature>
<feature type="domain" description="DUF5641" evidence="2">
    <location>
        <begin position="34"/>
        <end position="95"/>
    </location>
</feature>